<organism evidence="1 2">
    <name type="scientific">Pseudonocardia hispaniensis</name>
    <dbReference type="NCBI Taxonomy" id="904933"/>
    <lineage>
        <taxon>Bacteria</taxon>
        <taxon>Bacillati</taxon>
        <taxon>Actinomycetota</taxon>
        <taxon>Actinomycetes</taxon>
        <taxon>Pseudonocardiales</taxon>
        <taxon>Pseudonocardiaceae</taxon>
        <taxon>Pseudonocardia</taxon>
    </lineage>
</organism>
<dbReference type="CDD" id="cd00093">
    <property type="entry name" value="HTH_XRE"/>
    <property type="match status" value="1"/>
</dbReference>
<evidence type="ECO:0000313" key="2">
    <source>
        <dbReference type="Proteomes" id="UP001596302"/>
    </source>
</evidence>
<dbReference type="InterPro" id="IPR010982">
    <property type="entry name" value="Lambda_DNA-bd_dom_sf"/>
</dbReference>
<comment type="caution">
    <text evidence="1">The sequence shown here is derived from an EMBL/GenBank/DDBJ whole genome shotgun (WGS) entry which is preliminary data.</text>
</comment>
<evidence type="ECO:0000313" key="1">
    <source>
        <dbReference type="EMBL" id="MFC5992887.1"/>
    </source>
</evidence>
<keyword evidence="2" id="KW-1185">Reference proteome</keyword>
<name>A0ABW1IX24_9PSEU</name>
<sequence>MGSTQQKRPPVRVVNVALVNALLRERGWSRTRLAREMGMDRAHVTEVLLGRAAWGPTFLCALLTVFPRHTLDDLFPAPQYPVGGAA</sequence>
<dbReference type="Gene3D" id="1.10.260.40">
    <property type="entry name" value="lambda repressor-like DNA-binding domains"/>
    <property type="match status" value="1"/>
</dbReference>
<gene>
    <name evidence="1" type="ORF">ACFQE5_01530</name>
</gene>
<reference evidence="2" key="1">
    <citation type="journal article" date="2019" name="Int. J. Syst. Evol. Microbiol.">
        <title>The Global Catalogue of Microorganisms (GCM) 10K type strain sequencing project: providing services to taxonomists for standard genome sequencing and annotation.</title>
        <authorList>
            <consortium name="The Broad Institute Genomics Platform"/>
            <consortium name="The Broad Institute Genome Sequencing Center for Infectious Disease"/>
            <person name="Wu L."/>
            <person name="Ma J."/>
        </authorList>
    </citation>
    <scope>NUCLEOTIDE SEQUENCE [LARGE SCALE GENOMIC DNA]</scope>
    <source>
        <strain evidence="2">CCM 8391</strain>
    </source>
</reference>
<protein>
    <submittedName>
        <fullName evidence="1">Uncharacterized protein</fullName>
    </submittedName>
</protein>
<dbReference type="EMBL" id="JBHSQW010000002">
    <property type="protein sequence ID" value="MFC5992887.1"/>
    <property type="molecule type" value="Genomic_DNA"/>
</dbReference>
<accession>A0ABW1IX24</accession>
<dbReference type="SUPFAM" id="SSF47413">
    <property type="entry name" value="lambda repressor-like DNA-binding domains"/>
    <property type="match status" value="1"/>
</dbReference>
<dbReference type="InterPro" id="IPR001387">
    <property type="entry name" value="Cro/C1-type_HTH"/>
</dbReference>
<dbReference type="Proteomes" id="UP001596302">
    <property type="component" value="Unassembled WGS sequence"/>
</dbReference>
<proteinExistence type="predicted"/>
<dbReference type="RefSeq" id="WP_379581904.1">
    <property type="nucleotide sequence ID" value="NZ_JBHSQW010000002.1"/>
</dbReference>